<accession>A0A165C7N0</accession>
<sequence>MGTLEPVHAGYYQHCPVGSIVVISIDPVASVAPLRDDIASETAKRIPRGRYLVLSDMIHGLDFSAPPEASPLTFLFYLIGRGLPDPPYASVPLSKNAPHPSGRAAVTLPSPLPWPDCYVHTLQRFSGQIIRIHMDSPSRILLSEEDQEFVVSSRVEDGPTRPSVSEVEEAPDPDLDALEDQLTYDMTEDDSMSSQDQAQAGTLSAHEDGTATGSSATDDDDDDEPQKLRIRVEMWLDVTSVSEPGDPQLLVDQIHQLTAIERDWAQRTILRQLADQPRTRKWAAAVATEGVPAAVPSIHSGSDPYLAPGPEEDPLSLEDALEHRVEQGRKRQGSTVQSPEDRDVKVPHDPSKSSRLSKLLRASSVRNESAVRLREGSAALPT</sequence>
<feature type="compositionally biased region" description="Acidic residues" evidence="1">
    <location>
        <begin position="166"/>
        <end position="176"/>
    </location>
</feature>
<evidence type="ECO:0000313" key="2">
    <source>
        <dbReference type="EMBL" id="KZV81968.1"/>
    </source>
</evidence>
<reference evidence="2 3" key="1">
    <citation type="journal article" date="2016" name="Mol. Biol. Evol.">
        <title>Comparative Genomics of Early-Diverging Mushroom-Forming Fungi Provides Insights into the Origins of Lignocellulose Decay Capabilities.</title>
        <authorList>
            <person name="Nagy L.G."/>
            <person name="Riley R."/>
            <person name="Tritt A."/>
            <person name="Adam C."/>
            <person name="Daum C."/>
            <person name="Floudas D."/>
            <person name="Sun H."/>
            <person name="Yadav J.S."/>
            <person name="Pangilinan J."/>
            <person name="Larsson K.H."/>
            <person name="Matsuura K."/>
            <person name="Barry K."/>
            <person name="Labutti K."/>
            <person name="Kuo R."/>
            <person name="Ohm R.A."/>
            <person name="Bhattacharya S.S."/>
            <person name="Shirouzu T."/>
            <person name="Yoshinaga Y."/>
            <person name="Martin F.M."/>
            <person name="Grigoriev I.V."/>
            <person name="Hibbett D.S."/>
        </authorList>
    </citation>
    <scope>NUCLEOTIDE SEQUENCE [LARGE SCALE GENOMIC DNA]</scope>
    <source>
        <strain evidence="2 3">HHB12029</strain>
    </source>
</reference>
<protein>
    <submittedName>
        <fullName evidence="2">Uncharacterized protein</fullName>
    </submittedName>
</protein>
<evidence type="ECO:0000256" key="1">
    <source>
        <dbReference type="SAM" id="MobiDB-lite"/>
    </source>
</evidence>
<organism evidence="2 3">
    <name type="scientific">Exidia glandulosa HHB12029</name>
    <dbReference type="NCBI Taxonomy" id="1314781"/>
    <lineage>
        <taxon>Eukaryota</taxon>
        <taxon>Fungi</taxon>
        <taxon>Dikarya</taxon>
        <taxon>Basidiomycota</taxon>
        <taxon>Agaricomycotina</taxon>
        <taxon>Agaricomycetes</taxon>
        <taxon>Auriculariales</taxon>
        <taxon>Exidiaceae</taxon>
        <taxon>Exidia</taxon>
    </lineage>
</organism>
<feature type="region of interest" description="Disordered" evidence="1">
    <location>
        <begin position="188"/>
        <end position="224"/>
    </location>
</feature>
<dbReference type="AlphaFoldDB" id="A0A165C7N0"/>
<dbReference type="OrthoDB" id="3053346at2759"/>
<gene>
    <name evidence="2" type="ORF">EXIGLDRAFT_359003</name>
</gene>
<feature type="compositionally biased region" description="Basic and acidic residues" evidence="1">
    <location>
        <begin position="320"/>
        <end position="329"/>
    </location>
</feature>
<feature type="compositionally biased region" description="Low complexity" evidence="1">
    <location>
        <begin position="353"/>
        <end position="364"/>
    </location>
</feature>
<dbReference type="EMBL" id="KV426354">
    <property type="protein sequence ID" value="KZV81968.1"/>
    <property type="molecule type" value="Genomic_DNA"/>
</dbReference>
<feature type="region of interest" description="Disordered" evidence="1">
    <location>
        <begin position="294"/>
        <end position="382"/>
    </location>
</feature>
<feature type="compositionally biased region" description="Polar residues" evidence="1">
    <location>
        <begin position="192"/>
        <end position="202"/>
    </location>
</feature>
<feature type="compositionally biased region" description="Basic and acidic residues" evidence="1">
    <location>
        <begin position="339"/>
        <end position="352"/>
    </location>
</feature>
<dbReference type="InParanoid" id="A0A165C7N0"/>
<proteinExistence type="predicted"/>
<name>A0A165C7N0_EXIGL</name>
<keyword evidence="3" id="KW-1185">Reference proteome</keyword>
<feature type="region of interest" description="Disordered" evidence="1">
    <location>
        <begin position="151"/>
        <end position="176"/>
    </location>
</feature>
<evidence type="ECO:0000313" key="3">
    <source>
        <dbReference type="Proteomes" id="UP000077266"/>
    </source>
</evidence>
<dbReference type="Proteomes" id="UP000077266">
    <property type="component" value="Unassembled WGS sequence"/>
</dbReference>